<feature type="region of interest" description="Disordered" evidence="1">
    <location>
        <begin position="1"/>
        <end position="63"/>
    </location>
</feature>
<gene>
    <name evidence="2" type="ORF">NDI54_19895</name>
</gene>
<evidence type="ECO:0000313" key="2">
    <source>
        <dbReference type="EMBL" id="MDS0223607.1"/>
    </source>
</evidence>
<keyword evidence="3" id="KW-1185">Reference proteome</keyword>
<protein>
    <submittedName>
        <fullName evidence="2">Uncharacterized protein</fullName>
    </submittedName>
</protein>
<reference evidence="2 3" key="1">
    <citation type="submission" date="2022-06" db="EMBL/GenBank/DDBJ databases">
        <title>Haloarcula sp. a new haloarchaeum isolate from saline soil.</title>
        <authorList>
            <person name="Strakova D."/>
            <person name="Galisteo C."/>
            <person name="Sanchez-Porro C."/>
            <person name="Ventosa A."/>
        </authorList>
    </citation>
    <scope>NUCLEOTIDE SEQUENCE [LARGE SCALE GENOMIC DNA]</scope>
    <source>
        <strain evidence="2 3">S1AR25-5A</strain>
    </source>
</reference>
<organism evidence="2 3">
    <name type="scientific">Haloarcula terrestris</name>
    <dbReference type="NCBI Taxonomy" id="2950533"/>
    <lineage>
        <taxon>Archaea</taxon>
        <taxon>Methanobacteriati</taxon>
        <taxon>Methanobacteriota</taxon>
        <taxon>Stenosarchaea group</taxon>
        <taxon>Halobacteria</taxon>
        <taxon>Halobacteriales</taxon>
        <taxon>Haloarculaceae</taxon>
        <taxon>Haloarcula</taxon>
    </lineage>
</organism>
<feature type="compositionally biased region" description="Polar residues" evidence="1">
    <location>
        <begin position="43"/>
        <end position="53"/>
    </location>
</feature>
<dbReference type="EMBL" id="JAMQOM010000019">
    <property type="protein sequence ID" value="MDS0223607.1"/>
    <property type="molecule type" value="Genomic_DNA"/>
</dbReference>
<proteinExistence type="predicted"/>
<evidence type="ECO:0000256" key="1">
    <source>
        <dbReference type="SAM" id="MobiDB-lite"/>
    </source>
</evidence>
<comment type="caution">
    <text evidence="2">The sequence shown here is derived from an EMBL/GenBank/DDBJ whole genome shotgun (WGS) entry which is preliminary data.</text>
</comment>
<accession>A0AAE4F2C9</accession>
<sequence length="131" mass="14674">MKSGAGSPFEDDFDEKEDTEESESSEVESETESIATDTKVESDTSSETSQPSDSLPYKYRRDGVQDGRSHANLFLREEAEEHVEDVVDAMEETFETESVYKIDVLEAIVLAANEDSRTVADELRKMGYGMK</sequence>
<dbReference type="Proteomes" id="UP001253439">
    <property type="component" value="Unassembled WGS sequence"/>
</dbReference>
<dbReference type="InterPro" id="IPR058276">
    <property type="entry name" value="DUF7970"/>
</dbReference>
<name>A0AAE4F2C9_9EURY</name>
<dbReference type="RefSeq" id="WP_310898134.1">
    <property type="nucleotide sequence ID" value="NZ_JAMQOM010000019.1"/>
</dbReference>
<feature type="compositionally biased region" description="Acidic residues" evidence="1">
    <location>
        <begin position="9"/>
        <end position="31"/>
    </location>
</feature>
<dbReference type="AlphaFoldDB" id="A0AAE4F2C9"/>
<dbReference type="Pfam" id="PF25925">
    <property type="entry name" value="DUF7970"/>
    <property type="match status" value="1"/>
</dbReference>
<evidence type="ECO:0000313" key="3">
    <source>
        <dbReference type="Proteomes" id="UP001253439"/>
    </source>
</evidence>